<feature type="transmembrane region" description="Helical" evidence="7">
    <location>
        <begin position="168"/>
        <end position="189"/>
    </location>
</feature>
<evidence type="ECO:0000256" key="3">
    <source>
        <dbReference type="ARBA" id="ARBA00022475"/>
    </source>
</evidence>
<dbReference type="EMBL" id="QVMU01000001">
    <property type="protein sequence ID" value="RJX75669.1"/>
    <property type="molecule type" value="Genomic_DNA"/>
</dbReference>
<evidence type="ECO:0000256" key="7">
    <source>
        <dbReference type="RuleBase" id="RU363032"/>
    </source>
</evidence>
<accession>A0A3A6R401</accession>
<proteinExistence type="inferred from homology"/>
<keyword evidence="3" id="KW-1003">Cell membrane</keyword>
<dbReference type="PANTHER" id="PTHR43005:SF1">
    <property type="entry name" value="SPERMIDINE_PUTRESCINE TRANSPORT SYSTEM PERMEASE PROTEIN"/>
    <property type="match status" value="1"/>
</dbReference>
<keyword evidence="6 7" id="KW-0472">Membrane</keyword>
<organism evidence="9 10">
    <name type="scientific">Vibrio sinensis</name>
    <dbReference type="NCBI Taxonomy" id="2302434"/>
    <lineage>
        <taxon>Bacteria</taxon>
        <taxon>Pseudomonadati</taxon>
        <taxon>Pseudomonadota</taxon>
        <taxon>Gammaproteobacteria</taxon>
        <taxon>Vibrionales</taxon>
        <taxon>Vibrionaceae</taxon>
        <taxon>Vibrio</taxon>
    </lineage>
</organism>
<dbReference type="RefSeq" id="WP_120029425.1">
    <property type="nucleotide sequence ID" value="NZ_QVMU01000001.1"/>
</dbReference>
<dbReference type="OrthoDB" id="5812615at2"/>
<gene>
    <name evidence="9" type="ORF">DZ860_03055</name>
</gene>
<evidence type="ECO:0000256" key="1">
    <source>
        <dbReference type="ARBA" id="ARBA00004651"/>
    </source>
</evidence>
<dbReference type="Proteomes" id="UP000273252">
    <property type="component" value="Unassembled WGS sequence"/>
</dbReference>
<feature type="transmembrane region" description="Helical" evidence="7">
    <location>
        <begin position="210"/>
        <end position="234"/>
    </location>
</feature>
<dbReference type="PANTHER" id="PTHR43005">
    <property type="entry name" value="BLR7065 PROTEIN"/>
    <property type="match status" value="1"/>
</dbReference>
<reference evidence="9 10" key="1">
    <citation type="submission" date="2018-08" db="EMBL/GenBank/DDBJ databases">
        <title>Vibrio isolated from the Eastern China Marginal Seas.</title>
        <authorList>
            <person name="Li Y."/>
        </authorList>
    </citation>
    <scope>NUCLEOTIDE SEQUENCE [LARGE SCALE GENOMIC DNA]</scope>
    <source>
        <strain evidence="9 10">BEI233</strain>
    </source>
</reference>
<dbReference type="InterPro" id="IPR000515">
    <property type="entry name" value="MetI-like"/>
</dbReference>
<dbReference type="Pfam" id="PF00528">
    <property type="entry name" value="BPD_transp_1"/>
    <property type="match status" value="1"/>
</dbReference>
<feature type="transmembrane region" description="Helical" evidence="7">
    <location>
        <begin position="80"/>
        <end position="102"/>
    </location>
</feature>
<dbReference type="Gene3D" id="1.10.3720.10">
    <property type="entry name" value="MetI-like"/>
    <property type="match status" value="1"/>
</dbReference>
<dbReference type="CDD" id="cd06261">
    <property type="entry name" value="TM_PBP2"/>
    <property type="match status" value="1"/>
</dbReference>
<dbReference type="PROSITE" id="PS50928">
    <property type="entry name" value="ABC_TM1"/>
    <property type="match status" value="1"/>
</dbReference>
<feature type="transmembrane region" description="Helical" evidence="7">
    <location>
        <begin position="114"/>
        <end position="135"/>
    </location>
</feature>
<comment type="similarity">
    <text evidence="7">Belongs to the binding-protein-dependent transport system permease family.</text>
</comment>
<feature type="transmembrane region" description="Helical" evidence="7">
    <location>
        <begin position="12"/>
        <end position="39"/>
    </location>
</feature>
<dbReference type="GO" id="GO:0055085">
    <property type="term" value="P:transmembrane transport"/>
    <property type="evidence" value="ECO:0007669"/>
    <property type="project" value="InterPro"/>
</dbReference>
<comment type="subcellular location">
    <subcellularLocation>
        <location evidence="1 7">Cell membrane</location>
        <topology evidence="1 7">Multi-pass membrane protein</topology>
    </subcellularLocation>
</comment>
<feature type="transmembrane region" description="Helical" evidence="7">
    <location>
        <begin position="273"/>
        <end position="293"/>
    </location>
</feature>
<evidence type="ECO:0000313" key="10">
    <source>
        <dbReference type="Proteomes" id="UP000273252"/>
    </source>
</evidence>
<protein>
    <submittedName>
        <fullName evidence="9">Sugar ABC transporter permease</fullName>
    </submittedName>
</protein>
<dbReference type="InterPro" id="IPR035906">
    <property type="entry name" value="MetI-like_sf"/>
</dbReference>
<evidence type="ECO:0000259" key="8">
    <source>
        <dbReference type="PROSITE" id="PS50928"/>
    </source>
</evidence>
<evidence type="ECO:0000256" key="4">
    <source>
        <dbReference type="ARBA" id="ARBA00022692"/>
    </source>
</evidence>
<keyword evidence="10" id="KW-1185">Reference proteome</keyword>
<comment type="caution">
    <text evidence="9">The sequence shown here is derived from an EMBL/GenBank/DDBJ whole genome shotgun (WGS) entry which is preliminary data.</text>
</comment>
<keyword evidence="2 7" id="KW-0813">Transport</keyword>
<evidence type="ECO:0000256" key="2">
    <source>
        <dbReference type="ARBA" id="ARBA00022448"/>
    </source>
</evidence>
<evidence type="ECO:0000256" key="6">
    <source>
        <dbReference type="ARBA" id="ARBA00023136"/>
    </source>
</evidence>
<evidence type="ECO:0000256" key="5">
    <source>
        <dbReference type="ARBA" id="ARBA00022989"/>
    </source>
</evidence>
<feature type="domain" description="ABC transmembrane type-1" evidence="8">
    <location>
        <begin position="76"/>
        <end position="290"/>
    </location>
</feature>
<dbReference type="SUPFAM" id="SSF161098">
    <property type="entry name" value="MetI-like"/>
    <property type="match status" value="1"/>
</dbReference>
<dbReference type="GO" id="GO:0005886">
    <property type="term" value="C:plasma membrane"/>
    <property type="evidence" value="ECO:0007669"/>
    <property type="project" value="UniProtKB-SubCell"/>
</dbReference>
<evidence type="ECO:0000313" key="9">
    <source>
        <dbReference type="EMBL" id="RJX75669.1"/>
    </source>
</evidence>
<dbReference type="AlphaFoldDB" id="A0A3A6R401"/>
<keyword evidence="5 7" id="KW-1133">Transmembrane helix</keyword>
<keyword evidence="4 7" id="KW-0812">Transmembrane</keyword>
<name>A0A3A6R401_9VIBR</name>
<sequence>MNIIRKKLLDSKYFDVALIAIPVVFLLCFSGLPLLYNIIISFQEVSPLSLGDISRPFVGLDNFFIVFEDPDFLLILKNTLVFVLASVFFQFVIAFTIAMIFFKGFPGSDAIRGLFLVPWIMPQLVIGAVWGWMFAGDSGIINYLLMTVGIIDQPIFWLSDFDNSLTSVIIANIWLGIPFNMIMLSVALNDISKETLEAAHVDGANPFQQFFYIIVPLIKVPIISVISLGIIFTLQQFDLFMALTQGGPSNSSNVLQLWSWTASFNEFEFGKGAAISVIILLIMLISCVAYVLCSRNEIE</sequence>